<dbReference type="RefSeq" id="WP_185119997.1">
    <property type="nucleotide sequence ID" value="NZ_JACJVQ010000008.1"/>
</dbReference>
<comment type="caution">
    <text evidence="6">The sequence shown here is derived from an EMBL/GenBank/DDBJ whole genome shotgun (WGS) entry which is preliminary data.</text>
</comment>
<dbReference type="Proteomes" id="UP000535838">
    <property type="component" value="Unassembled WGS sequence"/>
</dbReference>
<keyword evidence="7" id="KW-1185">Reference proteome</keyword>
<gene>
    <name evidence="6" type="ORF">H7B67_11630</name>
</gene>
<keyword evidence="2 4" id="KW-0238">DNA-binding</keyword>
<organism evidence="6 7">
    <name type="scientific">Cohnella thailandensis</name>
    <dbReference type="NCBI Taxonomy" id="557557"/>
    <lineage>
        <taxon>Bacteria</taxon>
        <taxon>Bacillati</taxon>
        <taxon>Bacillota</taxon>
        <taxon>Bacilli</taxon>
        <taxon>Bacillales</taxon>
        <taxon>Paenibacillaceae</taxon>
        <taxon>Cohnella</taxon>
    </lineage>
</organism>
<name>A0A841SUT5_9BACL</name>
<dbReference type="Pfam" id="PF00440">
    <property type="entry name" value="TetR_N"/>
    <property type="match status" value="1"/>
</dbReference>
<dbReference type="AlphaFoldDB" id="A0A841SUT5"/>
<evidence type="ECO:0000256" key="4">
    <source>
        <dbReference type="PROSITE-ProRule" id="PRU00335"/>
    </source>
</evidence>
<keyword evidence="1" id="KW-0805">Transcription regulation</keyword>
<dbReference type="PANTHER" id="PTHR30055">
    <property type="entry name" value="HTH-TYPE TRANSCRIPTIONAL REGULATOR RUTR"/>
    <property type="match status" value="1"/>
</dbReference>
<evidence type="ECO:0000259" key="5">
    <source>
        <dbReference type="PROSITE" id="PS50977"/>
    </source>
</evidence>
<dbReference type="InterPro" id="IPR001647">
    <property type="entry name" value="HTH_TetR"/>
</dbReference>
<dbReference type="GO" id="GO:0003700">
    <property type="term" value="F:DNA-binding transcription factor activity"/>
    <property type="evidence" value="ECO:0007669"/>
    <property type="project" value="TreeGrafter"/>
</dbReference>
<feature type="DNA-binding region" description="H-T-H motif" evidence="4">
    <location>
        <begin position="36"/>
        <end position="55"/>
    </location>
</feature>
<evidence type="ECO:0000256" key="2">
    <source>
        <dbReference type="ARBA" id="ARBA00023125"/>
    </source>
</evidence>
<dbReference type="PROSITE" id="PS50977">
    <property type="entry name" value="HTH_TETR_2"/>
    <property type="match status" value="1"/>
</dbReference>
<dbReference type="PRINTS" id="PR00455">
    <property type="entry name" value="HTHTETR"/>
</dbReference>
<accession>A0A841SUT5</accession>
<dbReference type="Gene3D" id="1.10.357.10">
    <property type="entry name" value="Tetracycline Repressor, domain 2"/>
    <property type="match status" value="1"/>
</dbReference>
<evidence type="ECO:0000313" key="6">
    <source>
        <dbReference type="EMBL" id="MBB6634759.1"/>
    </source>
</evidence>
<evidence type="ECO:0000313" key="7">
    <source>
        <dbReference type="Proteomes" id="UP000535838"/>
    </source>
</evidence>
<evidence type="ECO:0000256" key="3">
    <source>
        <dbReference type="ARBA" id="ARBA00023163"/>
    </source>
</evidence>
<dbReference type="SUPFAM" id="SSF46689">
    <property type="entry name" value="Homeodomain-like"/>
    <property type="match status" value="1"/>
</dbReference>
<protein>
    <submittedName>
        <fullName evidence="6">TetR/AcrR family transcriptional regulator</fullName>
    </submittedName>
</protein>
<reference evidence="6 7" key="1">
    <citation type="submission" date="2020-08" db="EMBL/GenBank/DDBJ databases">
        <title>Cohnella phylogeny.</title>
        <authorList>
            <person name="Dunlap C."/>
        </authorList>
    </citation>
    <scope>NUCLEOTIDE SEQUENCE [LARGE SCALE GENOMIC DNA]</scope>
    <source>
        <strain evidence="6 7">DSM 25241</strain>
    </source>
</reference>
<evidence type="ECO:0000256" key="1">
    <source>
        <dbReference type="ARBA" id="ARBA00023015"/>
    </source>
</evidence>
<dbReference type="GO" id="GO:0000976">
    <property type="term" value="F:transcription cis-regulatory region binding"/>
    <property type="evidence" value="ECO:0007669"/>
    <property type="project" value="TreeGrafter"/>
</dbReference>
<dbReference type="EMBL" id="JACJVQ010000008">
    <property type="protein sequence ID" value="MBB6634759.1"/>
    <property type="molecule type" value="Genomic_DNA"/>
</dbReference>
<proteinExistence type="predicted"/>
<dbReference type="InterPro" id="IPR009057">
    <property type="entry name" value="Homeodomain-like_sf"/>
</dbReference>
<keyword evidence="3" id="KW-0804">Transcription</keyword>
<feature type="domain" description="HTH tetR-type" evidence="5">
    <location>
        <begin position="14"/>
        <end position="73"/>
    </location>
</feature>
<sequence length="204" mass="23094">MSPRTKEQNDVIREQRFRQIRSAAADVYLTRGTAFEIRDVALRAGIGYGTVYHYYNNKFTMLSDLLWGAFETARELTENRLRTEAPSWDVLERFGADLLKLWAEEPATFILYKMASEKFHQLPASAIGELPRRFRSELFEPIAEAVSGVIEPRSAEETASLLVGSLVGCAGLWLYHNHPALDADRTSRLLLTGIKQTAQAREES</sequence>
<dbReference type="InterPro" id="IPR050109">
    <property type="entry name" value="HTH-type_TetR-like_transc_reg"/>
</dbReference>
<dbReference type="PANTHER" id="PTHR30055:SF234">
    <property type="entry name" value="HTH-TYPE TRANSCRIPTIONAL REGULATOR BETI"/>
    <property type="match status" value="1"/>
</dbReference>